<organism evidence="2 3">
    <name type="scientific">Plenodomus tracheiphilus IPT5</name>
    <dbReference type="NCBI Taxonomy" id="1408161"/>
    <lineage>
        <taxon>Eukaryota</taxon>
        <taxon>Fungi</taxon>
        <taxon>Dikarya</taxon>
        <taxon>Ascomycota</taxon>
        <taxon>Pezizomycotina</taxon>
        <taxon>Dothideomycetes</taxon>
        <taxon>Pleosporomycetidae</taxon>
        <taxon>Pleosporales</taxon>
        <taxon>Pleosporineae</taxon>
        <taxon>Leptosphaeriaceae</taxon>
        <taxon>Plenodomus</taxon>
    </lineage>
</organism>
<protein>
    <submittedName>
        <fullName evidence="2">Uncharacterized protein</fullName>
    </submittedName>
</protein>
<evidence type="ECO:0000313" key="2">
    <source>
        <dbReference type="EMBL" id="KAF2853442.1"/>
    </source>
</evidence>
<gene>
    <name evidence="2" type="ORF">T440DRAFT_306084</name>
</gene>
<feature type="compositionally biased region" description="Basic residues" evidence="1">
    <location>
        <begin position="59"/>
        <end position="70"/>
    </location>
</feature>
<evidence type="ECO:0000313" key="3">
    <source>
        <dbReference type="Proteomes" id="UP000799423"/>
    </source>
</evidence>
<feature type="region of interest" description="Disordered" evidence="1">
    <location>
        <begin position="59"/>
        <end position="86"/>
    </location>
</feature>
<proteinExistence type="predicted"/>
<name>A0A6A7BDW8_9PLEO</name>
<accession>A0A6A7BDW8</accession>
<feature type="region of interest" description="Disordered" evidence="1">
    <location>
        <begin position="1"/>
        <end position="25"/>
    </location>
</feature>
<keyword evidence="3" id="KW-1185">Reference proteome</keyword>
<dbReference type="Proteomes" id="UP000799423">
    <property type="component" value="Unassembled WGS sequence"/>
</dbReference>
<evidence type="ECO:0000256" key="1">
    <source>
        <dbReference type="SAM" id="MobiDB-lite"/>
    </source>
</evidence>
<dbReference type="AlphaFoldDB" id="A0A6A7BDW8"/>
<sequence>MEECVRKECSAGGAPRDPRGGGGNCLIPKRPDRRAGCCRCTRVLYAVCEYDETDSVNHSLRRSTRPKSRGGRGVDWTGDCHTRTQK</sequence>
<reference evidence="2" key="1">
    <citation type="submission" date="2020-01" db="EMBL/GenBank/DDBJ databases">
        <authorList>
            <consortium name="DOE Joint Genome Institute"/>
            <person name="Haridas S."/>
            <person name="Albert R."/>
            <person name="Binder M."/>
            <person name="Bloem J."/>
            <person name="Labutti K."/>
            <person name="Salamov A."/>
            <person name="Andreopoulos B."/>
            <person name="Baker S.E."/>
            <person name="Barry K."/>
            <person name="Bills G."/>
            <person name="Bluhm B.H."/>
            <person name="Cannon C."/>
            <person name="Castanera R."/>
            <person name="Culley D.E."/>
            <person name="Daum C."/>
            <person name="Ezra D."/>
            <person name="Gonzalez J.B."/>
            <person name="Henrissat B."/>
            <person name="Kuo A."/>
            <person name="Liang C."/>
            <person name="Lipzen A."/>
            <person name="Lutzoni F."/>
            <person name="Magnuson J."/>
            <person name="Mondo S."/>
            <person name="Nolan M."/>
            <person name="Ohm R."/>
            <person name="Pangilinan J."/>
            <person name="Park H.-J."/>
            <person name="Ramirez L."/>
            <person name="Alfaro M."/>
            <person name="Sun H."/>
            <person name="Tritt A."/>
            <person name="Yoshinaga Y."/>
            <person name="Zwiers L.-H."/>
            <person name="Turgeon B.G."/>
            <person name="Goodwin S.B."/>
            <person name="Spatafora J.W."/>
            <person name="Crous P.W."/>
            <person name="Grigoriev I.V."/>
        </authorList>
    </citation>
    <scope>NUCLEOTIDE SEQUENCE</scope>
    <source>
        <strain evidence="2">IPT5</strain>
    </source>
</reference>
<dbReference type="EMBL" id="MU006295">
    <property type="protein sequence ID" value="KAF2853442.1"/>
    <property type="molecule type" value="Genomic_DNA"/>
</dbReference>